<dbReference type="EMBL" id="JYNX01000089">
    <property type="protein sequence ID" value="KMO69688.1"/>
    <property type="molecule type" value="Genomic_DNA"/>
</dbReference>
<protein>
    <submittedName>
        <fullName evidence="3">Uncharacterized protein</fullName>
    </submittedName>
</protein>
<feature type="compositionally biased region" description="Basic and acidic residues" evidence="1">
    <location>
        <begin position="1"/>
        <end position="14"/>
    </location>
</feature>
<keyword evidence="2" id="KW-0812">Transmembrane</keyword>
<sequence length="152" mass="16346">MAVTRRDRDDDARPEPPSVPWHNRTSTLLGASIAAIALIAVLITSASWVSRQFNEPEQAPLNFVDPTFSTTEDSSVTPTTTGTITSTSPPMTTDINPESTSPTTSGSETSGTETSGPPRSTRTPRTREDDGDATTTRKRPRTNVTRTLYPAP</sequence>
<accession>A0A0J6VJR5</accession>
<feature type="region of interest" description="Disordered" evidence="1">
    <location>
        <begin position="1"/>
        <end position="24"/>
    </location>
</feature>
<dbReference type="PATRIC" id="fig|1800.3.peg.5526"/>
<keyword evidence="2" id="KW-1133">Transmembrane helix</keyword>
<organism evidence="3 4">
    <name type="scientific">Mycolicibacterium chubuense</name>
    <name type="common">Mycobacterium chubuense</name>
    <dbReference type="NCBI Taxonomy" id="1800"/>
    <lineage>
        <taxon>Bacteria</taxon>
        <taxon>Bacillati</taxon>
        <taxon>Actinomycetota</taxon>
        <taxon>Actinomycetes</taxon>
        <taxon>Mycobacteriales</taxon>
        <taxon>Mycobacteriaceae</taxon>
        <taxon>Mycolicibacterium</taxon>
    </lineage>
</organism>
<reference evidence="3 4" key="1">
    <citation type="journal article" date="2015" name="Genome Biol. Evol.">
        <title>Characterization of Three Mycobacterium spp. with Potential Use in Bioremediation by Genome Sequencing and Comparative Genomics.</title>
        <authorList>
            <person name="Das S."/>
            <person name="Pettersson B.M."/>
            <person name="Behra P.R."/>
            <person name="Ramesh M."/>
            <person name="Dasgupta S."/>
            <person name="Bhattacharya A."/>
            <person name="Kirsebom L.A."/>
        </authorList>
    </citation>
    <scope>NUCLEOTIDE SEQUENCE [LARGE SCALE GENOMIC DNA]</scope>
    <source>
        <strain evidence="3 4">DSM 44219</strain>
    </source>
</reference>
<keyword evidence="4" id="KW-1185">Reference proteome</keyword>
<evidence type="ECO:0000256" key="1">
    <source>
        <dbReference type="SAM" id="MobiDB-lite"/>
    </source>
</evidence>
<feature type="compositionally biased region" description="Low complexity" evidence="1">
    <location>
        <begin position="69"/>
        <end position="123"/>
    </location>
</feature>
<proteinExistence type="predicted"/>
<keyword evidence="2" id="KW-0472">Membrane</keyword>
<evidence type="ECO:0000313" key="4">
    <source>
        <dbReference type="Proteomes" id="UP000036176"/>
    </source>
</evidence>
<comment type="caution">
    <text evidence="3">The sequence shown here is derived from an EMBL/GenBank/DDBJ whole genome shotgun (WGS) entry which is preliminary data.</text>
</comment>
<feature type="transmembrane region" description="Helical" evidence="2">
    <location>
        <begin position="28"/>
        <end position="49"/>
    </location>
</feature>
<feature type="region of interest" description="Disordered" evidence="1">
    <location>
        <begin position="58"/>
        <end position="152"/>
    </location>
</feature>
<gene>
    <name evidence="3" type="ORF">MCHUDSM44219_05489</name>
</gene>
<name>A0A0J6VJR5_MYCCU</name>
<evidence type="ECO:0000256" key="2">
    <source>
        <dbReference type="SAM" id="Phobius"/>
    </source>
</evidence>
<dbReference type="AlphaFoldDB" id="A0A0J6VJR5"/>
<evidence type="ECO:0000313" key="3">
    <source>
        <dbReference type="EMBL" id="KMO69688.1"/>
    </source>
</evidence>
<dbReference type="Proteomes" id="UP000036176">
    <property type="component" value="Unassembled WGS sequence"/>
</dbReference>